<keyword evidence="4" id="KW-1185">Reference proteome</keyword>
<dbReference type="PANTHER" id="PTHR34663">
    <property type="entry name" value="OS06G0637400 PROTEIN"/>
    <property type="match status" value="1"/>
</dbReference>
<dbReference type="Proteomes" id="UP000257109">
    <property type="component" value="Unassembled WGS sequence"/>
</dbReference>
<reference evidence="3" key="1">
    <citation type="submission" date="2018-05" db="EMBL/GenBank/DDBJ databases">
        <title>Draft genome of Mucuna pruriens seed.</title>
        <authorList>
            <person name="Nnadi N.E."/>
            <person name="Vos R."/>
            <person name="Hasami M.H."/>
            <person name="Devisetty U.K."/>
            <person name="Aguiy J.C."/>
        </authorList>
    </citation>
    <scope>NUCLEOTIDE SEQUENCE [LARGE SCALE GENOMIC DNA]</scope>
    <source>
        <strain evidence="3">JCA_2017</strain>
    </source>
</reference>
<evidence type="ECO:0000313" key="4">
    <source>
        <dbReference type="Proteomes" id="UP000257109"/>
    </source>
</evidence>
<dbReference type="GO" id="GO:0045087">
    <property type="term" value="P:innate immune response"/>
    <property type="evidence" value="ECO:0007669"/>
    <property type="project" value="InterPro"/>
</dbReference>
<dbReference type="GO" id="GO:0050793">
    <property type="term" value="P:regulation of developmental process"/>
    <property type="evidence" value="ECO:0007669"/>
    <property type="project" value="InterPro"/>
</dbReference>
<feature type="signal peptide" evidence="2">
    <location>
        <begin position="1"/>
        <end position="27"/>
    </location>
</feature>
<feature type="non-terminal residue" evidence="3">
    <location>
        <position position="1"/>
    </location>
</feature>
<dbReference type="PANTHER" id="PTHR34663:SF21">
    <property type="entry name" value="PROTEIN, PUTATIVE-RELATED"/>
    <property type="match status" value="1"/>
</dbReference>
<feature type="region of interest" description="Disordered" evidence="1">
    <location>
        <begin position="74"/>
        <end position="94"/>
    </location>
</feature>
<dbReference type="OrthoDB" id="1936010at2759"/>
<dbReference type="EMBL" id="QJKJ01007066">
    <property type="protein sequence ID" value="RDX84377.1"/>
    <property type="molecule type" value="Genomic_DNA"/>
</dbReference>
<evidence type="ECO:0000256" key="1">
    <source>
        <dbReference type="SAM" id="MobiDB-lite"/>
    </source>
</evidence>
<comment type="caution">
    <text evidence="3">The sequence shown here is derived from an EMBL/GenBank/DDBJ whole genome shotgun (WGS) entry which is preliminary data.</text>
</comment>
<sequence>MKSVVLAKSFIVLFIFLNSVFMMMVEARPLSIIEAGRNPASVGDVDFFDWLSLGTLKKYGPSHGKGHVFSNTEALPGIKDSGPSSGGQGHKFTDSDIFGGIKDSGPSDGKGHYVHRFLHH</sequence>
<dbReference type="AlphaFoldDB" id="A0A371G1F5"/>
<gene>
    <name evidence="3" type="ORF">CR513_34585</name>
</gene>
<name>A0A371G1F5_MUCPR</name>
<feature type="chain" id="PRO_5016885683" evidence="2">
    <location>
        <begin position="28"/>
        <end position="120"/>
    </location>
</feature>
<evidence type="ECO:0000256" key="2">
    <source>
        <dbReference type="SAM" id="SignalP"/>
    </source>
</evidence>
<organism evidence="3 4">
    <name type="scientific">Mucuna pruriens</name>
    <name type="common">Velvet bean</name>
    <name type="synonym">Dolichos pruriens</name>
    <dbReference type="NCBI Taxonomy" id="157652"/>
    <lineage>
        <taxon>Eukaryota</taxon>
        <taxon>Viridiplantae</taxon>
        <taxon>Streptophyta</taxon>
        <taxon>Embryophyta</taxon>
        <taxon>Tracheophyta</taxon>
        <taxon>Spermatophyta</taxon>
        <taxon>Magnoliopsida</taxon>
        <taxon>eudicotyledons</taxon>
        <taxon>Gunneridae</taxon>
        <taxon>Pentapetalae</taxon>
        <taxon>rosids</taxon>
        <taxon>fabids</taxon>
        <taxon>Fabales</taxon>
        <taxon>Fabaceae</taxon>
        <taxon>Papilionoideae</taxon>
        <taxon>50 kb inversion clade</taxon>
        <taxon>NPAAA clade</taxon>
        <taxon>indigoferoid/millettioid clade</taxon>
        <taxon>Phaseoleae</taxon>
        <taxon>Mucuna</taxon>
    </lineage>
</organism>
<evidence type="ECO:0000313" key="3">
    <source>
        <dbReference type="EMBL" id="RDX84377.1"/>
    </source>
</evidence>
<accession>A0A371G1F5</accession>
<proteinExistence type="predicted"/>
<keyword evidence="2" id="KW-0732">Signal</keyword>
<dbReference type="InterPro" id="IPR044700">
    <property type="entry name" value="PIP2/PIPL1"/>
</dbReference>
<protein>
    <submittedName>
        <fullName evidence="3">Uncharacterized protein</fullName>
    </submittedName>
</protein>